<reference evidence="2 3" key="1">
    <citation type="submission" date="2019-03" db="EMBL/GenBank/DDBJ databases">
        <title>Sequencing the genomes of 1000 actinobacteria strains.</title>
        <authorList>
            <person name="Klenk H.-P."/>
        </authorList>
    </citation>
    <scope>NUCLEOTIDE SEQUENCE [LARGE SCALE GENOMIC DNA]</scope>
    <source>
        <strain evidence="2 3">DSM 43805</strain>
    </source>
</reference>
<accession>A0A4R6JBY8</accession>
<dbReference type="Proteomes" id="UP000294901">
    <property type="component" value="Unassembled WGS sequence"/>
</dbReference>
<feature type="domain" description="Ferric siderophore reductase C-terminal" evidence="1">
    <location>
        <begin position="211"/>
        <end position="231"/>
    </location>
</feature>
<name>A0A4R6JBY8_9ACTN</name>
<keyword evidence="3" id="KW-1185">Reference proteome</keyword>
<dbReference type="OrthoDB" id="3290158at2"/>
<dbReference type="InterPro" id="IPR024726">
    <property type="entry name" value="FhuF_C"/>
</dbReference>
<dbReference type="AlphaFoldDB" id="A0A4R6JBY8"/>
<comment type="caution">
    <text evidence="2">The sequence shown here is derived from an EMBL/GenBank/DDBJ whole genome shotgun (WGS) entry which is preliminary data.</text>
</comment>
<evidence type="ECO:0000259" key="1">
    <source>
        <dbReference type="Pfam" id="PF11575"/>
    </source>
</evidence>
<protein>
    <submittedName>
        <fullName evidence="2">Ferric iron reductase protein FhuF</fullName>
    </submittedName>
</protein>
<organism evidence="2 3">
    <name type="scientific">Paractinoplanes brasiliensis</name>
    <dbReference type="NCBI Taxonomy" id="52695"/>
    <lineage>
        <taxon>Bacteria</taxon>
        <taxon>Bacillati</taxon>
        <taxon>Actinomycetota</taxon>
        <taxon>Actinomycetes</taxon>
        <taxon>Micromonosporales</taxon>
        <taxon>Micromonosporaceae</taxon>
        <taxon>Paractinoplanes</taxon>
    </lineage>
</organism>
<dbReference type="RefSeq" id="WP_133878412.1">
    <property type="nucleotide sequence ID" value="NZ_BOMD01000035.1"/>
</dbReference>
<dbReference type="GO" id="GO:0051537">
    <property type="term" value="F:2 iron, 2 sulfur cluster binding"/>
    <property type="evidence" value="ECO:0007669"/>
    <property type="project" value="InterPro"/>
</dbReference>
<evidence type="ECO:0000313" key="2">
    <source>
        <dbReference type="EMBL" id="TDO32441.1"/>
    </source>
</evidence>
<dbReference type="Pfam" id="PF11575">
    <property type="entry name" value="FhuF_C"/>
    <property type="match status" value="1"/>
</dbReference>
<evidence type="ECO:0000313" key="3">
    <source>
        <dbReference type="Proteomes" id="UP000294901"/>
    </source>
</evidence>
<gene>
    <name evidence="2" type="ORF">C8E87_7902</name>
</gene>
<dbReference type="EMBL" id="SNWR01000002">
    <property type="protein sequence ID" value="TDO32441.1"/>
    <property type="molecule type" value="Genomic_DNA"/>
</dbReference>
<proteinExistence type="predicted"/>
<sequence length="240" mass="25466">MPGFVDDAGTVLAAAARLGPYFAWLPERVAGEPDWRPFSDLLQPEVAAERVAAGRRVIARSAGMGPDQIEERVAASVVFLGFASRLVSPLLATAALTGVIPAAAPDRLRWRAAGSGPLPIAYGEMEALDGSARELNRVAIQGLVAPLVTVFRRRFVLSQHVLWGNVASALGGAAGMIADERAAALASELLAVPPLAGMATVDRQPRWFLRRRNCCLYYRVPGGGTCGDCVLVRNDRPRAG</sequence>